<comment type="catalytic activity">
    <reaction evidence="2">
        <text>5-methylaminomethyl-2-thiouridine(34) in tRNA + (2E)-geranyl diphosphate = 5-methylaminomethyl-S-(2E)-geranyl-thiouridine(34) in tRNA + diphosphate</text>
        <dbReference type="Rhea" id="RHEA:14085"/>
        <dbReference type="Rhea" id="RHEA-COMP:10195"/>
        <dbReference type="Rhea" id="RHEA-COMP:14654"/>
        <dbReference type="ChEBI" id="CHEBI:33019"/>
        <dbReference type="ChEBI" id="CHEBI:58057"/>
        <dbReference type="ChEBI" id="CHEBI:74455"/>
        <dbReference type="ChEBI" id="CHEBI:140632"/>
    </reaction>
</comment>
<dbReference type="OrthoDB" id="9808735at2"/>
<reference evidence="4 5" key="1">
    <citation type="submission" date="2019-02" db="EMBL/GenBank/DDBJ databases">
        <authorList>
            <person name="Li S.-H."/>
        </authorList>
    </citation>
    <scope>NUCLEOTIDE SEQUENCE [LARGE SCALE GENOMIC DNA]</scope>
    <source>
        <strain evidence="4 5">IMCC14385</strain>
    </source>
</reference>
<proteinExistence type="inferred from homology"/>
<evidence type="ECO:0000256" key="2">
    <source>
        <dbReference type="HAMAP-Rule" id="MF_01622"/>
    </source>
</evidence>
<dbReference type="InterPro" id="IPR058840">
    <property type="entry name" value="AAA_SelU"/>
</dbReference>
<comment type="subunit">
    <text evidence="2">Monomer.</text>
</comment>
<dbReference type="Proteomes" id="UP000326287">
    <property type="component" value="Chromosome"/>
</dbReference>
<sequence length="364" mass="41130">MSQRPDTEDYRALFLTDAPMMDMRAPLEFDKGAFPNTLSLPLMTDVERAKVGTCYKRDGQDAAIALGHSLVSGEARAERLAAWCEFARANPDGYLYCFRGGLRSQTVRQWLRDEGIDYPLIRGGYKAMRRFLIDELERSVAAANIVLISGKTGTGKTRVVWALQNCIDLEGLANHRGSTFGQMPSPQPSQIDFENLLSIALLKLLDTAGPRVFLEDEGRLIGRLFVPEVLRDSMKNAPMVIVEQSLDERIDIVIEDYILDLGRRYRALHGDEGHKLHAEKLQDDLARIRKRLGGERHQRMSAVMADAFADQAESGDLGGHREWIGFLLAKYYDPMYEYQLEQRAGDVLFTGSRDEVVHWCEENS</sequence>
<dbReference type="SUPFAM" id="SSF52821">
    <property type="entry name" value="Rhodanese/Cell cycle control phosphatase"/>
    <property type="match status" value="1"/>
</dbReference>
<dbReference type="HAMAP" id="MF_01622">
    <property type="entry name" value="tRNA_sel_U_synth"/>
    <property type="match status" value="1"/>
</dbReference>
<dbReference type="InterPro" id="IPR001763">
    <property type="entry name" value="Rhodanese-like_dom"/>
</dbReference>
<dbReference type="NCBIfam" id="TIGR03167">
    <property type="entry name" value="tRNA_sel_U_synt"/>
    <property type="match status" value="1"/>
</dbReference>
<dbReference type="InterPro" id="IPR017582">
    <property type="entry name" value="SelU"/>
</dbReference>
<dbReference type="RefSeq" id="WP_153240728.1">
    <property type="nucleotide sequence ID" value="NZ_CP036422.1"/>
</dbReference>
<dbReference type="SMART" id="SM00450">
    <property type="entry name" value="RHOD"/>
    <property type="match status" value="1"/>
</dbReference>
<dbReference type="KEGG" id="halc:EY643_18940"/>
<dbReference type="GO" id="GO:0002098">
    <property type="term" value="P:tRNA wobble uridine modification"/>
    <property type="evidence" value="ECO:0007669"/>
    <property type="project" value="UniProtKB-UniRule"/>
</dbReference>
<accession>A0A5P9NP42</accession>
<comment type="catalytic activity">
    <reaction evidence="2">
        <text>5-methylaminomethyl-2-(Se-phospho)selenouridine(34) in tRNA + H2O = 5-methylaminomethyl-2-selenouridine(34) in tRNA + phosphate</text>
        <dbReference type="Rhea" id="RHEA:60176"/>
        <dbReference type="Rhea" id="RHEA-COMP:10196"/>
        <dbReference type="Rhea" id="RHEA-COMP:15523"/>
        <dbReference type="ChEBI" id="CHEBI:15377"/>
        <dbReference type="ChEBI" id="CHEBI:43474"/>
        <dbReference type="ChEBI" id="CHEBI:82743"/>
        <dbReference type="ChEBI" id="CHEBI:143702"/>
    </reaction>
</comment>
<evidence type="ECO:0000313" key="5">
    <source>
        <dbReference type="Proteomes" id="UP000326287"/>
    </source>
</evidence>
<evidence type="ECO:0000313" key="4">
    <source>
        <dbReference type="EMBL" id="QFU77581.1"/>
    </source>
</evidence>
<feature type="domain" description="Rhodanese" evidence="3">
    <location>
        <begin position="22"/>
        <end position="137"/>
    </location>
</feature>
<comment type="function">
    <text evidence="2">Involved in the post-transcriptional modification of the uridine at the wobble position (U34) of tRNA(Lys), tRNA(Glu) and tRNA(Gln). Catalyzes the conversion of 2-thiouridine (S2U-RNA) to 2-selenouridine (Se2U-RNA). Acts in a two-step process involving geranylation of 2-thiouridine (S2U) to S-geranyl-2-thiouridine (geS2U) and subsequent selenation of the latter derivative to 2-selenouridine (Se2U) in the tRNA chain.</text>
</comment>
<dbReference type="SUPFAM" id="SSF52540">
    <property type="entry name" value="P-loop containing nucleoside triphosphate hydrolases"/>
    <property type="match status" value="1"/>
</dbReference>
<name>A0A5P9NP42_9GAMM</name>
<comment type="catalytic activity">
    <reaction evidence="2">
        <text>5-methylaminomethyl-2-thiouridine(34) in tRNA + selenophosphate + (2E)-geranyl diphosphate + H2O + H(+) = 5-methylaminomethyl-2-selenouridine(34) in tRNA + (2E)-thiogeraniol + phosphate + diphosphate</text>
        <dbReference type="Rhea" id="RHEA:42716"/>
        <dbReference type="Rhea" id="RHEA-COMP:10195"/>
        <dbReference type="Rhea" id="RHEA-COMP:10196"/>
        <dbReference type="ChEBI" id="CHEBI:15377"/>
        <dbReference type="ChEBI" id="CHEBI:15378"/>
        <dbReference type="ChEBI" id="CHEBI:16144"/>
        <dbReference type="ChEBI" id="CHEBI:33019"/>
        <dbReference type="ChEBI" id="CHEBI:43474"/>
        <dbReference type="ChEBI" id="CHEBI:58057"/>
        <dbReference type="ChEBI" id="CHEBI:74455"/>
        <dbReference type="ChEBI" id="CHEBI:82743"/>
        <dbReference type="ChEBI" id="CHEBI:143703"/>
        <dbReference type="EC" id="2.9.1.3"/>
    </reaction>
</comment>
<dbReference type="Gene3D" id="3.40.250.10">
    <property type="entry name" value="Rhodanese-like domain"/>
    <property type="match status" value="1"/>
</dbReference>
<keyword evidence="2" id="KW-0808">Transferase</keyword>
<dbReference type="NCBIfam" id="NF008750">
    <property type="entry name" value="PRK11784.1-2"/>
    <property type="match status" value="1"/>
</dbReference>
<dbReference type="Pfam" id="PF26341">
    <property type="entry name" value="AAA_SelU"/>
    <property type="match status" value="1"/>
</dbReference>
<protein>
    <recommendedName>
        <fullName evidence="2">tRNA 2-selenouridine synthase</fullName>
        <ecNumber evidence="2">2.9.1.3</ecNumber>
    </recommendedName>
</protein>
<feature type="active site" description="S-selanylcysteine intermediate" evidence="2">
    <location>
        <position position="97"/>
    </location>
</feature>
<dbReference type="NCBIfam" id="NF008751">
    <property type="entry name" value="PRK11784.1-3"/>
    <property type="match status" value="1"/>
</dbReference>
<dbReference type="EMBL" id="CP036422">
    <property type="protein sequence ID" value="QFU77581.1"/>
    <property type="molecule type" value="Genomic_DNA"/>
</dbReference>
<dbReference type="GO" id="GO:0016765">
    <property type="term" value="F:transferase activity, transferring alkyl or aryl (other than methyl) groups"/>
    <property type="evidence" value="ECO:0007669"/>
    <property type="project" value="UniProtKB-UniRule"/>
</dbReference>
<dbReference type="EC" id="2.9.1.3" evidence="2"/>
<dbReference type="InterPro" id="IPR036873">
    <property type="entry name" value="Rhodanese-like_dom_sf"/>
</dbReference>
<evidence type="ECO:0000256" key="1">
    <source>
        <dbReference type="ARBA" id="ARBA00023266"/>
    </source>
</evidence>
<dbReference type="AlphaFoldDB" id="A0A5P9NP42"/>
<dbReference type="InterPro" id="IPR027417">
    <property type="entry name" value="P-loop_NTPase"/>
</dbReference>
<keyword evidence="5" id="KW-1185">Reference proteome</keyword>
<comment type="catalytic activity">
    <reaction evidence="2">
        <text>5-methylaminomethyl-S-(2E)-geranyl-thiouridine(34) in tRNA + selenophosphate + H(+) = 5-methylaminomethyl-2-(Se-phospho)selenouridine(34) in tRNA + (2E)-thiogeraniol</text>
        <dbReference type="Rhea" id="RHEA:60172"/>
        <dbReference type="Rhea" id="RHEA-COMP:14654"/>
        <dbReference type="Rhea" id="RHEA-COMP:15523"/>
        <dbReference type="ChEBI" id="CHEBI:15378"/>
        <dbReference type="ChEBI" id="CHEBI:16144"/>
        <dbReference type="ChEBI" id="CHEBI:140632"/>
        <dbReference type="ChEBI" id="CHEBI:143702"/>
        <dbReference type="ChEBI" id="CHEBI:143703"/>
    </reaction>
</comment>
<evidence type="ECO:0000259" key="3">
    <source>
        <dbReference type="PROSITE" id="PS50206"/>
    </source>
</evidence>
<organism evidence="4 5">
    <name type="scientific">Halioglobus maricola</name>
    <dbReference type="NCBI Taxonomy" id="2601894"/>
    <lineage>
        <taxon>Bacteria</taxon>
        <taxon>Pseudomonadati</taxon>
        <taxon>Pseudomonadota</taxon>
        <taxon>Gammaproteobacteria</taxon>
        <taxon>Cellvibrionales</taxon>
        <taxon>Halieaceae</taxon>
        <taxon>Halioglobus</taxon>
    </lineage>
</organism>
<dbReference type="PANTHER" id="PTHR30401">
    <property type="entry name" value="TRNA 2-SELENOURIDINE SYNTHASE"/>
    <property type="match status" value="1"/>
</dbReference>
<dbReference type="GO" id="GO:0043828">
    <property type="term" value="F:tRNA 2-selenouridine synthase activity"/>
    <property type="evidence" value="ECO:0007669"/>
    <property type="project" value="UniProtKB-EC"/>
</dbReference>
<dbReference type="PROSITE" id="PS50206">
    <property type="entry name" value="RHODANESE_3"/>
    <property type="match status" value="1"/>
</dbReference>
<keyword evidence="1 2" id="KW-0711">Selenium</keyword>
<comment type="similarity">
    <text evidence="2">Belongs to the SelU family.</text>
</comment>
<dbReference type="PANTHER" id="PTHR30401:SF0">
    <property type="entry name" value="TRNA 2-SELENOURIDINE SYNTHASE"/>
    <property type="match status" value="1"/>
</dbReference>
<gene>
    <name evidence="4" type="primary">mnmH</name>
    <name evidence="2" type="synonym">selU</name>
    <name evidence="4" type="ORF">EY643_18940</name>
</gene>